<dbReference type="STRING" id="56804.BAE46_07100"/>
<reference evidence="1 2" key="2">
    <citation type="journal article" date="2017" name="Antonie Van Leeuwenhoek">
        <title>Rhizobium rhizosphaerae sp. nov., a novel species isolated from rice rhizosphere.</title>
        <authorList>
            <person name="Zhao J.J."/>
            <person name="Zhang J."/>
            <person name="Zhang R.J."/>
            <person name="Zhang C.W."/>
            <person name="Yin H.Q."/>
            <person name="Zhang X.X."/>
        </authorList>
    </citation>
    <scope>NUCLEOTIDE SEQUENCE [LARGE SCALE GENOMIC DNA]</scope>
    <source>
        <strain evidence="1 2">ACAM 611</strain>
    </source>
</reference>
<proteinExistence type="predicted"/>
<dbReference type="AlphaFoldDB" id="H5TCP2"/>
<accession>H5TCP2</accession>
<reference evidence="1 2" key="1">
    <citation type="journal article" date="2012" name="J. Bacteriol.">
        <title>Genome sequence of proteorhodopsin-containing sea ice bacterium Glaciecola punicea ACAM 611T.</title>
        <authorList>
            <person name="Qin Q.-L."/>
            <person name="Xie B.-B."/>
            <person name="Shu Y.-L."/>
            <person name="Rong J.-C."/>
            <person name="Zhao D.-L."/>
            <person name="Zhang X.-Y."/>
            <person name="Chen X.-L."/>
            <person name="Zhou B.-C."/>
            <person name="Zhanga Y.-Z."/>
        </authorList>
    </citation>
    <scope>NUCLEOTIDE SEQUENCE [LARGE SCALE GENOMIC DNA]</scope>
    <source>
        <strain evidence="1 2">ACAM 611</strain>
    </source>
</reference>
<protein>
    <recommendedName>
        <fullName evidence="3">GCN5-related N-acetyltransferase</fullName>
    </recommendedName>
</protein>
<organism evidence="1 2">
    <name type="scientific">Glaciecola punicea ACAM 611</name>
    <dbReference type="NCBI Taxonomy" id="1121923"/>
    <lineage>
        <taxon>Bacteria</taxon>
        <taxon>Pseudomonadati</taxon>
        <taxon>Pseudomonadota</taxon>
        <taxon>Gammaproteobacteria</taxon>
        <taxon>Alteromonadales</taxon>
        <taxon>Alteromonadaceae</taxon>
        <taxon>Glaciecola</taxon>
    </lineage>
</organism>
<dbReference type="eggNOG" id="COG1670">
    <property type="taxonomic scope" value="Bacteria"/>
</dbReference>
<sequence length="114" mass="13155">MVVTIMKIMFMTQTASDEMAFLINQYLIMTKETMPEMARKASSTWPVKHDHCFQRIVLDSVCQGVWYESIKRPAYKHLTYPQAELAVKLCNEIIAGQVDLSGLNLQSLTWRGKR</sequence>
<evidence type="ECO:0000313" key="1">
    <source>
        <dbReference type="EMBL" id="GAB56069.1"/>
    </source>
</evidence>
<dbReference type="EMBL" id="BAET01000020">
    <property type="protein sequence ID" value="GAB56069.1"/>
    <property type="molecule type" value="Genomic_DNA"/>
</dbReference>
<gene>
    <name evidence="1" type="ORF">GPUN_1954</name>
</gene>
<comment type="caution">
    <text evidence="1">The sequence shown here is derived from an EMBL/GenBank/DDBJ whole genome shotgun (WGS) entry which is preliminary data.</text>
</comment>
<name>H5TCP2_9ALTE</name>
<keyword evidence="2" id="KW-1185">Reference proteome</keyword>
<dbReference type="Proteomes" id="UP000053586">
    <property type="component" value="Unassembled WGS sequence"/>
</dbReference>
<evidence type="ECO:0008006" key="3">
    <source>
        <dbReference type="Google" id="ProtNLM"/>
    </source>
</evidence>
<evidence type="ECO:0000313" key="2">
    <source>
        <dbReference type="Proteomes" id="UP000053586"/>
    </source>
</evidence>